<evidence type="ECO:0000256" key="4">
    <source>
        <dbReference type="ARBA" id="ARBA00022692"/>
    </source>
</evidence>
<evidence type="ECO:0000313" key="11">
    <source>
        <dbReference type="EMBL" id="ABE63058.1"/>
    </source>
</evidence>
<accession>Q1QL39</accession>
<keyword evidence="5 10" id="KW-0732">Signal</keyword>
<evidence type="ECO:0000256" key="2">
    <source>
        <dbReference type="ARBA" id="ARBA00022448"/>
    </source>
</evidence>
<dbReference type="GO" id="GO:0015288">
    <property type="term" value="F:porin activity"/>
    <property type="evidence" value="ECO:0007669"/>
    <property type="project" value="UniProtKB-KW"/>
</dbReference>
<protein>
    <recommendedName>
        <fullName evidence="10">Porin</fullName>
    </recommendedName>
</protein>
<keyword evidence="4 10" id="KW-0812">Transmembrane</keyword>
<keyword evidence="2 10" id="KW-0813">Transport</keyword>
<dbReference type="eggNOG" id="COG3203">
    <property type="taxonomic scope" value="Bacteria"/>
</dbReference>
<sequence length="502" mass="52419">MNLMKSLFLGSAAGLVAMTGAQAADLPLKAKAVEYVKVCSLYGAGFYYIPGTDTCLKLGGYMRADMGINTNSVFSGNTSGLGGARNRLSNDFTWRARANLNLDTRTATEYGVVRTYFDANYTWTSGGYGGAGGGATAYDSAVNGGVSNGQLGLNFAFIQFAGFTMGKAVSLFSTPWGAYPGNIYDGLVGGGGTTSQGVNQFAYTAEFGNGVSASVGVQDPSAYYQTGIFNLGAPITNTFGTANFGYGASAYGGTRAPDVVGQIRVDQAWGLFQVSAAAHNNNPAYYGATQDTRGPGDKWGWAGQVGLQIKNIPTGPGDTINVSGVYTKGASGYNFQELASPAAGATIYSGVNSVGYGFAPDSVYGASPGQLQLVQTWGVRGAFNHNWNAYWSSSVFGAYAAVSYTGAAKTAMCAGMTASPFGVGITTCNPDYNIGQVGANLRWTPVRNLTFTAEGLYTMLDQKYAGTAHFANNNTAAAKLAGDYALKDQNTWTVMLRAQRTW</sequence>
<comment type="similarity">
    <text evidence="1 10">Belongs to the alphaproteobacteria porin family.</text>
</comment>
<evidence type="ECO:0000256" key="1">
    <source>
        <dbReference type="ARBA" id="ARBA00009521"/>
    </source>
</evidence>
<dbReference type="RefSeq" id="WP_011510735.1">
    <property type="nucleotide sequence ID" value="NC_007964.1"/>
</dbReference>
<evidence type="ECO:0000256" key="8">
    <source>
        <dbReference type="ARBA" id="ARBA00023136"/>
    </source>
</evidence>
<dbReference type="GO" id="GO:0046930">
    <property type="term" value="C:pore complex"/>
    <property type="evidence" value="ECO:0007669"/>
    <property type="project" value="UniProtKB-KW"/>
</dbReference>
<keyword evidence="9 10" id="KW-0998">Cell outer membrane</keyword>
<keyword evidence="12" id="KW-1185">Reference proteome</keyword>
<evidence type="ECO:0000256" key="6">
    <source>
        <dbReference type="ARBA" id="ARBA00023065"/>
    </source>
</evidence>
<dbReference type="HOGENOM" id="CLU_044836_2_0_5"/>
<comment type="function">
    <text evidence="10">Forms passive diffusion pores that allow small molecular weight hydrophilic materials across the outer membrane.</text>
</comment>
<dbReference type="GO" id="GO:0006811">
    <property type="term" value="P:monoatomic ion transport"/>
    <property type="evidence" value="ECO:0007669"/>
    <property type="project" value="UniProtKB-KW"/>
</dbReference>
<dbReference type="STRING" id="323097.Nham_2266"/>
<organism evidence="11 12">
    <name type="scientific">Nitrobacter hamburgensis (strain DSM 10229 / NCIMB 13809 / X14)</name>
    <dbReference type="NCBI Taxonomy" id="323097"/>
    <lineage>
        <taxon>Bacteria</taxon>
        <taxon>Pseudomonadati</taxon>
        <taxon>Pseudomonadota</taxon>
        <taxon>Alphaproteobacteria</taxon>
        <taxon>Hyphomicrobiales</taxon>
        <taxon>Nitrobacteraceae</taxon>
        <taxon>Nitrobacter</taxon>
    </lineage>
</organism>
<keyword evidence="6 10" id="KW-0406">Ion transport</keyword>
<gene>
    <name evidence="11" type="ordered locus">Nham_2266</name>
</gene>
<proteinExistence type="inferred from homology"/>
<evidence type="ECO:0000256" key="9">
    <source>
        <dbReference type="ARBA" id="ARBA00023237"/>
    </source>
</evidence>
<keyword evidence="3 10" id="KW-1134">Transmembrane beta strand</keyword>
<evidence type="ECO:0000256" key="3">
    <source>
        <dbReference type="ARBA" id="ARBA00022452"/>
    </source>
</evidence>
<dbReference type="KEGG" id="nha:Nham_2266"/>
<evidence type="ECO:0000256" key="10">
    <source>
        <dbReference type="RuleBase" id="RU364005"/>
    </source>
</evidence>
<dbReference type="Pfam" id="PF02530">
    <property type="entry name" value="Porin_2"/>
    <property type="match status" value="1"/>
</dbReference>
<dbReference type="EMBL" id="CP000319">
    <property type="protein sequence ID" value="ABE63058.1"/>
    <property type="molecule type" value="Genomic_DNA"/>
</dbReference>
<feature type="chain" id="PRO_5009368609" description="Porin" evidence="10">
    <location>
        <begin position="24"/>
        <end position="502"/>
    </location>
</feature>
<comment type="domain">
    <text evidence="10">Consists of 16-stranded beta-barrel sheets, with large surface-exposed loops, that form a transmembrane pore at the center of each barrel. The pore is partially ocluded by a peptide loop that folds into the pore lumen.</text>
</comment>
<reference evidence="11 12" key="1">
    <citation type="submission" date="2006-03" db="EMBL/GenBank/DDBJ databases">
        <title>Complete sequence of chromosome of Nitrobacter hamburgensis X14.</title>
        <authorList>
            <consortium name="US DOE Joint Genome Institute"/>
            <person name="Copeland A."/>
            <person name="Lucas S."/>
            <person name="Lapidus A."/>
            <person name="Barry K."/>
            <person name="Detter J.C."/>
            <person name="Glavina del Rio T."/>
            <person name="Hammon N."/>
            <person name="Israni S."/>
            <person name="Dalin E."/>
            <person name="Tice H."/>
            <person name="Pitluck S."/>
            <person name="Chain P."/>
            <person name="Malfatti S."/>
            <person name="Shin M."/>
            <person name="Vergez L."/>
            <person name="Schmutz J."/>
            <person name="Larimer F."/>
            <person name="Land M."/>
            <person name="Hauser L."/>
            <person name="Kyrpides N."/>
            <person name="Ivanova N."/>
            <person name="Ward B."/>
            <person name="Arp D."/>
            <person name="Klotz M."/>
            <person name="Stein L."/>
            <person name="O'Mullan G."/>
            <person name="Starkenburg S."/>
            <person name="Sayavedra L."/>
            <person name="Poret-Peterson A.T."/>
            <person name="Gentry M.E."/>
            <person name="Bruce D."/>
            <person name="Richardson P."/>
        </authorList>
    </citation>
    <scope>NUCLEOTIDE SEQUENCE [LARGE SCALE GENOMIC DNA]</scope>
    <source>
        <strain evidence="12">DSM 10229 / NCIMB 13809 / X14</strain>
    </source>
</reference>
<keyword evidence="7 10" id="KW-0626">Porin</keyword>
<dbReference type="AlphaFoldDB" id="Q1QL39"/>
<comment type="subcellular location">
    <subcellularLocation>
        <location evidence="10">Cell outer membrane</location>
        <topology evidence="10">Multi-pass membrane protein</topology>
    </subcellularLocation>
</comment>
<name>Q1QL39_NITHX</name>
<dbReference type="GO" id="GO:0009279">
    <property type="term" value="C:cell outer membrane"/>
    <property type="evidence" value="ECO:0007669"/>
    <property type="project" value="UniProtKB-SubCell"/>
</dbReference>
<dbReference type="Proteomes" id="UP000001953">
    <property type="component" value="Chromosome"/>
</dbReference>
<feature type="signal peptide" evidence="10">
    <location>
        <begin position="1"/>
        <end position="23"/>
    </location>
</feature>
<dbReference type="OrthoDB" id="7801681at2"/>
<evidence type="ECO:0000256" key="7">
    <source>
        <dbReference type="ARBA" id="ARBA00023114"/>
    </source>
</evidence>
<keyword evidence="8 10" id="KW-0472">Membrane</keyword>
<dbReference type="InterPro" id="IPR003684">
    <property type="entry name" value="Porin_alphabac"/>
</dbReference>
<evidence type="ECO:0000313" key="12">
    <source>
        <dbReference type="Proteomes" id="UP000001953"/>
    </source>
</evidence>
<evidence type="ECO:0000256" key="5">
    <source>
        <dbReference type="ARBA" id="ARBA00022729"/>
    </source>
</evidence>